<proteinExistence type="predicted"/>
<gene>
    <name evidence="1" type="ORF">CEXT_553051</name>
</gene>
<reference evidence="1 2" key="1">
    <citation type="submission" date="2021-06" db="EMBL/GenBank/DDBJ databases">
        <title>Caerostris extrusa draft genome.</title>
        <authorList>
            <person name="Kono N."/>
            <person name="Arakawa K."/>
        </authorList>
    </citation>
    <scope>NUCLEOTIDE SEQUENCE [LARGE SCALE GENOMIC DNA]</scope>
</reference>
<organism evidence="1 2">
    <name type="scientific">Caerostris extrusa</name>
    <name type="common">Bark spider</name>
    <name type="synonym">Caerostris bankana</name>
    <dbReference type="NCBI Taxonomy" id="172846"/>
    <lineage>
        <taxon>Eukaryota</taxon>
        <taxon>Metazoa</taxon>
        <taxon>Ecdysozoa</taxon>
        <taxon>Arthropoda</taxon>
        <taxon>Chelicerata</taxon>
        <taxon>Arachnida</taxon>
        <taxon>Araneae</taxon>
        <taxon>Araneomorphae</taxon>
        <taxon>Entelegynae</taxon>
        <taxon>Araneoidea</taxon>
        <taxon>Araneidae</taxon>
        <taxon>Caerostris</taxon>
    </lineage>
</organism>
<evidence type="ECO:0000313" key="2">
    <source>
        <dbReference type="Proteomes" id="UP001054945"/>
    </source>
</evidence>
<evidence type="ECO:0000313" key="1">
    <source>
        <dbReference type="EMBL" id="GIY93803.1"/>
    </source>
</evidence>
<dbReference type="EMBL" id="BPLR01017709">
    <property type="protein sequence ID" value="GIY93803.1"/>
    <property type="molecule type" value="Genomic_DNA"/>
</dbReference>
<comment type="caution">
    <text evidence="1">The sequence shown here is derived from an EMBL/GenBank/DDBJ whole genome shotgun (WGS) entry which is preliminary data.</text>
</comment>
<dbReference type="Proteomes" id="UP001054945">
    <property type="component" value="Unassembled WGS sequence"/>
</dbReference>
<sequence length="349" mass="40707">MAEDSKIKLLVEQLVPKLDFMLQVRTEDIVLRDASREITKDFISILSKAIWRRVRFDKAAWMEYCRTYSYRFKDSPTQYVLYTVHACVVTMGYQKNTYECFLEVYATLYAVVVTFIVAHHSNFVKYTSTICTVLFDSLLKERFNKRCDFPSFHKYLKDKNYDKEFDGFKRNSKICGIKADQIVTANFSGDYIKALDFALPSELVESNLRSIRLKGKVLLSFSELSPEEVQSLGRNLEDYSKYRIRNSVGEEWELQRFQRGYLVYLSPESDVFSTNSTKKRETILTRQSKDMSHDFSLDTSPGSDDIAKKCLIKFRGRSELSRIIDHTLKHLFLKADLLIKALENLAQNV</sequence>
<protein>
    <submittedName>
        <fullName evidence="1">Uncharacterized protein</fullName>
    </submittedName>
</protein>
<dbReference type="AlphaFoldDB" id="A0AAV4XH93"/>
<accession>A0AAV4XH93</accession>
<keyword evidence="2" id="KW-1185">Reference proteome</keyword>
<name>A0AAV4XH93_CAEEX</name>